<evidence type="ECO:0000256" key="3">
    <source>
        <dbReference type="ARBA" id="ARBA00005709"/>
    </source>
</evidence>
<proteinExistence type="inferred from homology"/>
<comment type="similarity">
    <text evidence="3">Belongs to the bacterial flagellin family.</text>
</comment>
<keyword evidence="7" id="KW-0969">Cilium</keyword>
<evidence type="ECO:0000256" key="2">
    <source>
        <dbReference type="ARBA" id="ARBA00004613"/>
    </source>
</evidence>
<gene>
    <name evidence="7" type="primary">flgL</name>
    <name evidence="7" type="ORF">WNY58_15315</name>
</gene>
<keyword evidence="7" id="KW-0282">Flagellum</keyword>
<dbReference type="InterPro" id="IPR001492">
    <property type="entry name" value="Flagellin"/>
</dbReference>
<evidence type="ECO:0000256" key="1">
    <source>
        <dbReference type="ARBA" id="ARBA00004365"/>
    </source>
</evidence>
<dbReference type="Pfam" id="PF00669">
    <property type="entry name" value="Flagellin_N"/>
    <property type="match status" value="1"/>
</dbReference>
<keyword evidence="4" id="KW-0964">Secreted</keyword>
<protein>
    <submittedName>
        <fullName evidence="7">Flagellar hook-associated protein FlgL</fullName>
    </submittedName>
</protein>
<accession>A0ABU9TVL8</accession>
<dbReference type="EMBL" id="JBBMRA010000019">
    <property type="protein sequence ID" value="MEM5537756.1"/>
    <property type="molecule type" value="Genomic_DNA"/>
</dbReference>
<sequence>MRISTQQIFLSNIDNLNSSSAALFKTQQQLSTGKRVLQPSDDPLASAQIQKFKKEIARTEQFSANIEVADRRLSLEETTIDQINNLSIRLKELTLQGKNGVLSDGDRSSIASEVGEIVKSLSSLMNTKDVQGEYLFAGNKGFTQPYTYNQSNGRYEFNGDDGQRYLQVGPENKVASTDSGFDIFETVPVVPGYIEADLTQTVSMVSNIDIDGGDAEEFGEYMAAHGPLTMSVDALGFLTVTDKNGQPVTAEDPAATLSGYKLSDNLNAPTFTIAGVELDISGANEGTATLDVFDQHNILNTAMDLKEQLETADFTTESGKELFNTKMDQILTNLSGIEELNISARTSIGGRINTLEQQLLVNEDYILFTEEARSSFEDMDYNEAISMFSLQETALEASYASFAAIKDLSLFNYL</sequence>
<evidence type="ECO:0000256" key="5">
    <source>
        <dbReference type="ARBA" id="ARBA00023143"/>
    </source>
</evidence>
<dbReference type="SUPFAM" id="SSF64518">
    <property type="entry name" value="Phase 1 flagellin"/>
    <property type="match status" value="1"/>
</dbReference>
<evidence type="ECO:0000256" key="4">
    <source>
        <dbReference type="ARBA" id="ARBA00022525"/>
    </source>
</evidence>
<evidence type="ECO:0000313" key="7">
    <source>
        <dbReference type="EMBL" id="MEM5537756.1"/>
    </source>
</evidence>
<dbReference type="InterPro" id="IPR013384">
    <property type="entry name" value="Flagell_FlgL"/>
</dbReference>
<evidence type="ECO:0000313" key="8">
    <source>
        <dbReference type="Proteomes" id="UP001449225"/>
    </source>
</evidence>
<keyword evidence="7" id="KW-0966">Cell projection</keyword>
<keyword evidence="5" id="KW-0975">Bacterial flagellum</keyword>
<evidence type="ECO:0000259" key="6">
    <source>
        <dbReference type="Pfam" id="PF00669"/>
    </source>
</evidence>
<dbReference type="Gene3D" id="1.20.1330.10">
    <property type="entry name" value="f41 fragment of flagellin, N-terminal domain"/>
    <property type="match status" value="2"/>
</dbReference>
<feature type="domain" description="Flagellin N-terminal" evidence="6">
    <location>
        <begin position="3"/>
        <end position="139"/>
    </location>
</feature>
<comment type="caution">
    <text evidence="7">The sequence shown here is derived from an EMBL/GenBank/DDBJ whole genome shotgun (WGS) entry which is preliminary data.</text>
</comment>
<organism evidence="7 8">
    <name type="scientific">Neptuniibacter pectenicola</name>
    <dbReference type="NCBI Taxonomy" id="1806669"/>
    <lineage>
        <taxon>Bacteria</taxon>
        <taxon>Pseudomonadati</taxon>
        <taxon>Pseudomonadota</taxon>
        <taxon>Gammaproteobacteria</taxon>
        <taxon>Oceanospirillales</taxon>
        <taxon>Oceanospirillaceae</taxon>
        <taxon>Neptuniibacter</taxon>
    </lineage>
</organism>
<comment type="subcellular location">
    <subcellularLocation>
        <location evidence="1">Bacterial flagellum</location>
    </subcellularLocation>
    <subcellularLocation>
        <location evidence="2">Secreted</location>
    </subcellularLocation>
</comment>
<dbReference type="PANTHER" id="PTHR42792:SF1">
    <property type="entry name" value="FLAGELLAR HOOK-ASSOCIATED PROTEIN 3"/>
    <property type="match status" value="1"/>
</dbReference>
<dbReference type="RefSeq" id="WP_342854971.1">
    <property type="nucleotide sequence ID" value="NZ_JBBMRA010000019.1"/>
</dbReference>
<dbReference type="Proteomes" id="UP001449225">
    <property type="component" value="Unassembled WGS sequence"/>
</dbReference>
<dbReference type="NCBIfam" id="TIGR02550">
    <property type="entry name" value="flagell_flgL"/>
    <property type="match status" value="1"/>
</dbReference>
<dbReference type="PANTHER" id="PTHR42792">
    <property type="entry name" value="FLAGELLIN"/>
    <property type="match status" value="1"/>
</dbReference>
<reference evidence="7 8" key="1">
    <citation type="submission" date="2024-03" db="EMBL/GenBank/DDBJ databases">
        <title>Community enrichment and isolation of bacterial strains for fucoidan degradation.</title>
        <authorList>
            <person name="Sichert A."/>
        </authorList>
    </citation>
    <scope>NUCLEOTIDE SEQUENCE [LARGE SCALE GENOMIC DNA]</scope>
    <source>
        <strain evidence="7 8">AS76</strain>
    </source>
</reference>
<dbReference type="InterPro" id="IPR001029">
    <property type="entry name" value="Flagellin_N"/>
</dbReference>
<name>A0ABU9TVL8_9GAMM</name>
<keyword evidence="8" id="KW-1185">Reference proteome</keyword>